<dbReference type="SUPFAM" id="SSF53756">
    <property type="entry name" value="UDP-Glycosyltransferase/glycogen phosphorylase"/>
    <property type="match status" value="1"/>
</dbReference>
<dbReference type="Gene3D" id="3.40.50.2000">
    <property type="entry name" value="Glycogen Phosphorylase B"/>
    <property type="match status" value="2"/>
</dbReference>
<dbReference type="PANTHER" id="PTHR46401:SF2">
    <property type="entry name" value="GLYCOSYLTRANSFERASE WBBK-RELATED"/>
    <property type="match status" value="1"/>
</dbReference>
<accession>A0A9X2PXN2</accession>
<evidence type="ECO:0000313" key="2">
    <source>
        <dbReference type="EMBL" id="MCS3678770.1"/>
    </source>
</evidence>
<evidence type="ECO:0000256" key="1">
    <source>
        <dbReference type="ARBA" id="ARBA00022679"/>
    </source>
</evidence>
<protein>
    <submittedName>
        <fullName evidence="2">Glycosyltransferase involved in cell wall biosynthesis</fullName>
    </submittedName>
</protein>
<keyword evidence="1" id="KW-0808">Transferase</keyword>
<reference evidence="2" key="1">
    <citation type="submission" date="2022-08" db="EMBL/GenBank/DDBJ databases">
        <title>Genomic Encyclopedia of Type Strains, Phase V (KMG-V): Genome sequencing to study the core and pangenomes of soil and plant-associated prokaryotes.</title>
        <authorList>
            <person name="Whitman W."/>
        </authorList>
    </citation>
    <scope>NUCLEOTIDE SEQUENCE</scope>
    <source>
        <strain evidence="2">0</strain>
    </source>
</reference>
<dbReference type="RefSeq" id="WP_259080814.1">
    <property type="nucleotide sequence ID" value="NZ_JANUAU010000009.1"/>
</dbReference>
<dbReference type="Proteomes" id="UP001155027">
    <property type="component" value="Unassembled WGS sequence"/>
</dbReference>
<dbReference type="EMBL" id="JANUAU010000009">
    <property type="protein sequence ID" value="MCS3678770.1"/>
    <property type="molecule type" value="Genomic_DNA"/>
</dbReference>
<name>A0A9X2PXN2_9BACT</name>
<evidence type="ECO:0000313" key="3">
    <source>
        <dbReference type="Proteomes" id="UP001155027"/>
    </source>
</evidence>
<organism evidence="2 3">
    <name type="scientific">Salinibacter ruber</name>
    <dbReference type="NCBI Taxonomy" id="146919"/>
    <lineage>
        <taxon>Bacteria</taxon>
        <taxon>Pseudomonadati</taxon>
        <taxon>Rhodothermota</taxon>
        <taxon>Rhodothermia</taxon>
        <taxon>Rhodothermales</taxon>
        <taxon>Salinibacteraceae</taxon>
        <taxon>Salinibacter</taxon>
    </lineage>
</organism>
<dbReference type="AlphaFoldDB" id="A0A9X2PXN2"/>
<proteinExistence type="predicted"/>
<dbReference type="GO" id="GO:0009103">
    <property type="term" value="P:lipopolysaccharide biosynthetic process"/>
    <property type="evidence" value="ECO:0007669"/>
    <property type="project" value="TreeGrafter"/>
</dbReference>
<gene>
    <name evidence="2" type="ORF">GGP71_002711</name>
</gene>
<dbReference type="GO" id="GO:0016757">
    <property type="term" value="F:glycosyltransferase activity"/>
    <property type="evidence" value="ECO:0007669"/>
    <property type="project" value="TreeGrafter"/>
</dbReference>
<sequence length="346" mass="39064">MKVLQAAKPRAAANPFIRLLVEAIGRHPSVQRADCGVEQFWEGPDGEDVLHLHWPHVLFDWDEPTRDQLRRAGKKLEEWAACSTVVSTFHDPHPHRGDSPAYRALYRRVFEWSEGIIHMGEASKQCFTRKFGGEKDQKHEVIPHGTYDCFPDTVSEKKAREHFELGLDAYVILAFSGVRHPEDTNLLLEGFSATRSLRKKLLVANSLSRSSKKTIDFYKQWIRITLDPRIVAKEQFVPDENVQYYLNAADVLVIPKKKVLNSGNVALGFTFGTVVVGPDEGVVGEVLRKTGNPTFNPDSTSSLAGALTRAEALSEHGRGEKNQEYAEKKMKWGDIAEKHIQFYQSV</sequence>
<comment type="caution">
    <text evidence="2">The sequence shown here is derived from an EMBL/GenBank/DDBJ whole genome shotgun (WGS) entry which is preliminary data.</text>
</comment>
<dbReference type="PANTHER" id="PTHR46401">
    <property type="entry name" value="GLYCOSYLTRANSFERASE WBBK-RELATED"/>
    <property type="match status" value="1"/>
</dbReference>